<proteinExistence type="predicted"/>
<sequence length="12" mass="1539">MFHFNIFLDQVK</sequence>
<dbReference type="EMBL" id="GGEC01080377">
    <property type="protein sequence ID" value="MBX60861.1"/>
    <property type="molecule type" value="Transcribed_RNA"/>
</dbReference>
<accession>A0A2P2Q1L2</accession>
<organism evidence="1">
    <name type="scientific">Rhizophora mucronata</name>
    <name type="common">Asiatic mangrove</name>
    <dbReference type="NCBI Taxonomy" id="61149"/>
    <lineage>
        <taxon>Eukaryota</taxon>
        <taxon>Viridiplantae</taxon>
        <taxon>Streptophyta</taxon>
        <taxon>Embryophyta</taxon>
        <taxon>Tracheophyta</taxon>
        <taxon>Spermatophyta</taxon>
        <taxon>Magnoliopsida</taxon>
        <taxon>eudicotyledons</taxon>
        <taxon>Gunneridae</taxon>
        <taxon>Pentapetalae</taxon>
        <taxon>rosids</taxon>
        <taxon>fabids</taxon>
        <taxon>Malpighiales</taxon>
        <taxon>Rhizophoraceae</taxon>
        <taxon>Rhizophora</taxon>
    </lineage>
</organism>
<reference evidence="1" key="1">
    <citation type="submission" date="2018-02" db="EMBL/GenBank/DDBJ databases">
        <title>Rhizophora mucronata_Transcriptome.</title>
        <authorList>
            <person name="Meera S.P."/>
            <person name="Sreeshan A."/>
            <person name="Augustine A."/>
        </authorList>
    </citation>
    <scope>NUCLEOTIDE SEQUENCE</scope>
    <source>
        <tissue evidence="1">Leaf</tissue>
    </source>
</reference>
<evidence type="ECO:0000313" key="1">
    <source>
        <dbReference type="EMBL" id="MBX60861.1"/>
    </source>
</evidence>
<name>A0A2P2Q1L2_RHIMU</name>
<protein>
    <submittedName>
        <fullName evidence="1">Uncharacterized protein</fullName>
    </submittedName>
</protein>